<dbReference type="HAMAP" id="MF_01805">
    <property type="entry name" value="ScpA"/>
    <property type="match status" value="1"/>
</dbReference>
<keyword evidence="5" id="KW-0963">Cytoplasm</keyword>
<evidence type="ECO:0000313" key="8">
    <source>
        <dbReference type="Proteomes" id="UP000187608"/>
    </source>
</evidence>
<reference evidence="8" key="1">
    <citation type="submission" date="2017-01" db="EMBL/GenBank/DDBJ databases">
        <authorList>
            <person name="Varghese N."/>
            <person name="Submissions S."/>
        </authorList>
    </citation>
    <scope>NUCLEOTIDE SEQUENCE [LARGE SCALE GENOMIC DNA]</scope>
    <source>
        <strain evidence="8">DSM 23127</strain>
    </source>
</reference>
<accession>A0A1N7IJ12</accession>
<sequence length="245" mass="29006">MEKQYHIKVNGFEGPMDLLLHLIQRLEIDIHDIPVAEITDQYMDYIHAMNDLELDVASEYLVMAATLLAIKSNMLLPNESLDLDEEEFEEDPREELIERLKEYQKYKRAAERLKEKESEDNEVYTRTSMNMENEKRTKQEATVYTMIDALSRMFKKPFPHKDTRSETGVKREEMPIQLTMDYILKEIENSPGGMLFEDFFSTHSKTEMVTTFLAMLELVKDNRVTCYQDEHFKGLYVYKREGNDE</sequence>
<dbReference type="InterPro" id="IPR023093">
    <property type="entry name" value="ScpA-like_C"/>
</dbReference>
<dbReference type="Gene3D" id="1.10.10.580">
    <property type="entry name" value="Structural maintenance of chromosome 1. Chain E"/>
    <property type="match status" value="1"/>
</dbReference>
<evidence type="ECO:0000256" key="3">
    <source>
        <dbReference type="ARBA" id="ARBA00023306"/>
    </source>
</evidence>
<dbReference type="Proteomes" id="UP000187608">
    <property type="component" value="Unassembled WGS sequence"/>
</dbReference>
<comment type="subunit">
    <text evidence="5">Component of a cohesin-like complex composed of ScpA, ScpB and the Smc homodimer, in which ScpA and ScpB bind to the head domain of Smc. The presence of the three proteins is required for the association of the complex with DNA.</text>
</comment>
<dbReference type="PANTHER" id="PTHR33969">
    <property type="entry name" value="SEGREGATION AND CONDENSATION PROTEIN A"/>
    <property type="match status" value="1"/>
</dbReference>
<organism evidence="7 8">
    <name type="scientific">Salimicrobium flavidum</name>
    <dbReference type="NCBI Taxonomy" id="570947"/>
    <lineage>
        <taxon>Bacteria</taxon>
        <taxon>Bacillati</taxon>
        <taxon>Bacillota</taxon>
        <taxon>Bacilli</taxon>
        <taxon>Bacillales</taxon>
        <taxon>Bacillaceae</taxon>
        <taxon>Salimicrobium</taxon>
    </lineage>
</organism>
<dbReference type="RefSeq" id="WP_234983087.1">
    <property type="nucleotide sequence ID" value="NZ_FTOC01000001.1"/>
</dbReference>
<dbReference type="EMBL" id="FTOC01000001">
    <property type="protein sequence ID" value="SIS37038.1"/>
    <property type="molecule type" value="Genomic_DNA"/>
</dbReference>
<comment type="function">
    <text evidence="5">Participates in chromosomal partition during cell division. May act via the formation of a condensin-like complex containing Smc and ScpB that pull DNA away from mid-cell into both cell halves.</text>
</comment>
<evidence type="ECO:0000256" key="5">
    <source>
        <dbReference type="HAMAP-Rule" id="MF_01805"/>
    </source>
</evidence>
<dbReference type="GO" id="GO:0006260">
    <property type="term" value="P:DNA replication"/>
    <property type="evidence" value="ECO:0007669"/>
    <property type="project" value="UniProtKB-UniRule"/>
</dbReference>
<dbReference type="GO" id="GO:0051301">
    <property type="term" value="P:cell division"/>
    <property type="evidence" value="ECO:0007669"/>
    <property type="project" value="UniProtKB-KW"/>
</dbReference>
<proteinExistence type="inferred from homology"/>
<protein>
    <recommendedName>
        <fullName evidence="4 5">Segregation and condensation protein A</fullName>
    </recommendedName>
</protein>
<dbReference type="AlphaFoldDB" id="A0A1N7IJ12"/>
<name>A0A1N7IJ12_9BACI</name>
<gene>
    <name evidence="5" type="primary">scpA</name>
    <name evidence="7" type="ORF">SAMN05421687_101199</name>
</gene>
<dbReference type="STRING" id="570947.SAMN05421687_101199"/>
<keyword evidence="1 5" id="KW-0132">Cell division</keyword>
<dbReference type="Gene3D" id="6.10.250.2410">
    <property type="match status" value="1"/>
</dbReference>
<evidence type="ECO:0000256" key="1">
    <source>
        <dbReference type="ARBA" id="ARBA00022618"/>
    </source>
</evidence>
<keyword evidence="6" id="KW-0175">Coiled coil</keyword>
<keyword evidence="2 5" id="KW-0159">Chromosome partition</keyword>
<evidence type="ECO:0000313" key="7">
    <source>
        <dbReference type="EMBL" id="SIS37038.1"/>
    </source>
</evidence>
<feature type="coiled-coil region" evidence="6">
    <location>
        <begin position="93"/>
        <end position="120"/>
    </location>
</feature>
<keyword evidence="3 5" id="KW-0131">Cell cycle</keyword>
<evidence type="ECO:0000256" key="2">
    <source>
        <dbReference type="ARBA" id="ARBA00022829"/>
    </source>
</evidence>
<comment type="subcellular location">
    <subcellularLocation>
        <location evidence="5">Cytoplasm</location>
    </subcellularLocation>
    <text evidence="5">Associated with two foci at the outer edges of the nucleoid region in young cells, and at four foci within both cell halves in older cells.</text>
</comment>
<evidence type="ECO:0000256" key="6">
    <source>
        <dbReference type="SAM" id="Coils"/>
    </source>
</evidence>
<keyword evidence="8" id="KW-1185">Reference proteome</keyword>
<dbReference type="PANTHER" id="PTHR33969:SF2">
    <property type="entry name" value="SEGREGATION AND CONDENSATION PROTEIN A"/>
    <property type="match status" value="1"/>
</dbReference>
<comment type="similarity">
    <text evidence="5">Belongs to the ScpA family.</text>
</comment>
<dbReference type="Pfam" id="PF02616">
    <property type="entry name" value="SMC_ScpA"/>
    <property type="match status" value="1"/>
</dbReference>
<dbReference type="GO" id="GO:0007059">
    <property type="term" value="P:chromosome segregation"/>
    <property type="evidence" value="ECO:0007669"/>
    <property type="project" value="UniProtKB-UniRule"/>
</dbReference>
<evidence type="ECO:0000256" key="4">
    <source>
        <dbReference type="ARBA" id="ARBA00044777"/>
    </source>
</evidence>
<dbReference type="GO" id="GO:0005737">
    <property type="term" value="C:cytoplasm"/>
    <property type="evidence" value="ECO:0007669"/>
    <property type="project" value="UniProtKB-SubCell"/>
</dbReference>
<dbReference type="InterPro" id="IPR003768">
    <property type="entry name" value="ScpA"/>
</dbReference>